<feature type="region of interest" description="Disordered" evidence="1">
    <location>
        <begin position="226"/>
        <end position="287"/>
    </location>
</feature>
<dbReference type="Proteomes" id="UP001178507">
    <property type="component" value="Unassembled WGS sequence"/>
</dbReference>
<reference evidence="2" key="1">
    <citation type="submission" date="2023-08" db="EMBL/GenBank/DDBJ databases">
        <authorList>
            <person name="Chen Y."/>
            <person name="Shah S."/>
            <person name="Dougan E. K."/>
            <person name="Thang M."/>
            <person name="Chan C."/>
        </authorList>
    </citation>
    <scope>NUCLEOTIDE SEQUENCE</scope>
</reference>
<feature type="compositionally biased region" description="Acidic residues" evidence="1">
    <location>
        <begin position="80"/>
        <end position="90"/>
    </location>
</feature>
<name>A0AA36NE35_9DINO</name>
<evidence type="ECO:0000313" key="3">
    <source>
        <dbReference type="Proteomes" id="UP001178507"/>
    </source>
</evidence>
<comment type="caution">
    <text evidence="2">The sequence shown here is derived from an EMBL/GenBank/DDBJ whole genome shotgun (WGS) entry which is preliminary data.</text>
</comment>
<sequence length="389" mass="41029">MGDETRSDAKPEEMSEAAASTLKTFRAAVAEVQSLTQEDGTAVDEEAMQAAKAKVAAAMRAATLAGVSAQTLLEASAPPEADEAPDEAAPEPESAPAEGEIKTGVRVEIFGLESESGKQLNGQVGLIASFVEEKGRYQVNLTDKVVSIRPENLKQLPAVATGDAGASSARFNVGDRVEVSGLESESGRKLNERVGVTKEFMADKGRWKIEMEDTKEVVSVRPSNLSFVEKGGSGSGSSSSSRSEEERKAKKRKKSKANPEEALEAMLKGEKVRTDKRKKSARDAGAKAAWAAATNEAETGPLRPGDVVEVHGLQSAGGKALNGKSGLITKWDEVKGRFQVELGMANLQSLKPENLKRTAASSQSWGHSEGGADFQDASYAGSTAGYTLL</sequence>
<proteinExistence type="predicted"/>
<feature type="region of interest" description="Disordered" evidence="1">
    <location>
        <begin position="72"/>
        <end position="102"/>
    </location>
</feature>
<evidence type="ECO:0000256" key="1">
    <source>
        <dbReference type="SAM" id="MobiDB-lite"/>
    </source>
</evidence>
<dbReference type="EMBL" id="CAUJNA010003470">
    <property type="protein sequence ID" value="CAJ1402844.1"/>
    <property type="molecule type" value="Genomic_DNA"/>
</dbReference>
<evidence type="ECO:0000313" key="2">
    <source>
        <dbReference type="EMBL" id="CAJ1402844.1"/>
    </source>
</evidence>
<dbReference type="AlphaFoldDB" id="A0AA36NE35"/>
<accession>A0AA36NE35</accession>
<feature type="compositionally biased region" description="Polar residues" evidence="1">
    <location>
        <begin position="380"/>
        <end position="389"/>
    </location>
</feature>
<organism evidence="2 3">
    <name type="scientific">Effrenium voratum</name>
    <dbReference type="NCBI Taxonomy" id="2562239"/>
    <lineage>
        <taxon>Eukaryota</taxon>
        <taxon>Sar</taxon>
        <taxon>Alveolata</taxon>
        <taxon>Dinophyceae</taxon>
        <taxon>Suessiales</taxon>
        <taxon>Symbiodiniaceae</taxon>
        <taxon>Effrenium</taxon>
    </lineage>
</organism>
<gene>
    <name evidence="2" type="ORF">EVOR1521_LOCUS25634</name>
</gene>
<keyword evidence="3" id="KW-1185">Reference proteome</keyword>
<protein>
    <submittedName>
        <fullName evidence="2">Uncharacterized protein</fullName>
    </submittedName>
</protein>
<feature type="region of interest" description="Disordered" evidence="1">
    <location>
        <begin position="361"/>
        <end position="389"/>
    </location>
</feature>